<proteinExistence type="predicted"/>
<gene>
    <name evidence="2" type="ORF">EGYM00163_LOCUS42695</name>
</gene>
<organism evidence="2">
    <name type="scientific">Eutreptiella gymnastica</name>
    <dbReference type="NCBI Taxonomy" id="73025"/>
    <lineage>
        <taxon>Eukaryota</taxon>
        <taxon>Discoba</taxon>
        <taxon>Euglenozoa</taxon>
        <taxon>Euglenida</taxon>
        <taxon>Spirocuta</taxon>
        <taxon>Euglenophyceae</taxon>
        <taxon>Eutreptiales</taxon>
        <taxon>Eutreptiaceae</taxon>
        <taxon>Eutreptiella</taxon>
    </lineage>
</organism>
<evidence type="ECO:0000313" key="2">
    <source>
        <dbReference type="EMBL" id="CAE0831413.1"/>
    </source>
</evidence>
<feature type="region of interest" description="Disordered" evidence="1">
    <location>
        <begin position="1"/>
        <end position="30"/>
    </location>
</feature>
<protein>
    <submittedName>
        <fullName evidence="2">Uncharacterized protein</fullName>
    </submittedName>
</protein>
<feature type="compositionally biased region" description="Basic and acidic residues" evidence="1">
    <location>
        <begin position="117"/>
        <end position="128"/>
    </location>
</feature>
<sequence length="128" mass="13951">MVHRQGSGRHGAVMPQSQSTKPSRYPTRMGPEAADAGYFSSDKFFFLFFFFNRRPSTVVIYPPTAVGYPPTADVWAQGMSSSPRTAKDVGRCDCALSTVVALNPLNQQGSGGQSRDCPQRSDAKNPFL</sequence>
<dbReference type="AlphaFoldDB" id="A0A7S4LIF5"/>
<reference evidence="2" key="1">
    <citation type="submission" date="2021-01" db="EMBL/GenBank/DDBJ databases">
        <authorList>
            <person name="Corre E."/>
            <person name="Pelletier E."/>
            <person name="Niang G."/>
            <person name="Scheremetjew M."/>
            <person name="Finn R."/>
            <person name="Kale V."/>
            <person name="Holt S."/>
            <person name="Cochrane G."/>
            <person name="Meng A."/>
            <person name="Brown T."/>
            <person name="Cohen L."/>
        </authorList>
    </citation>
    <scope>NUCLEOTIDE SEQUENCE</scope>
    <source>
        <strain evidence="2">CCMP1594</strain>
    </source>
</reference>
<evidence type="ECO:0000256" key="1">
    <source>
        <dbReference type="SAM" id="MobiDB-lite"/>
    </source>
</evidence>
<feature type="region of interest" description="Disordered" evidence="1">
    <location>
        <begin position="105"/>
        <end position="128"/>
    </location>
</feature>
<accession>A0A7S4LIF5</accession>
<dbReference type="EMBL" id="HBJA01124017">
    <property type="protein sequence ID" value="CAE0831413.1"/>
    <property type="molecule type" value="Transcribed_RNA"/>
</dbReference>
<name>A0A7S4LIF5_9EUGL</name>